<dbReference type="InterPro" id="IPR037660">
    <property type="entry name" value="CCDC51"/>
</dbReference>
<reference evidence="3" key="1">
    <citation type="submission" date="2022-11" db="UniProtKB">
        <authorList>
            <consortium name="WormBaseParasite"/>
        </authorList>
    </citation>
    <scope>IDENTIFICATION</scope>
</reference>
<evidence type="ECO:0000313" key="2">
    <source>
        <dbReference type="Proteomes" id="UP000887577"/>
    </source>
</evidence>
<feature type="transmembrane region" description="Helical" evidence="1">
    <location>
        <begin position="147"/>
        <end position="168"/>
    </location>
</feature>
<accession>A0A914Y2Z1</accession>
<evidence type="ECO:0000313" key="3">
    <source>
        <dbReference type="WBParaSite" id="PSU_v2.g14543.t1"/>
    </source>
</evidence>
<sequence length="322" mass="36836">MLSLRYRLFHTSTIRHAAPIKAKLENAVTYYESLIGLADVKQAQTDVMKCEENLSQAQLLRRDKQIGLKQIQTRIKDIHAELDRTARGDDRYLHLLTEEHAAIKKEQNLLAEFESFENSEREAFRALSNKVRWSHEKEREYGERTKYWSISASLLGAILGIFGTSIANELRMRHIRDMLPTSQEVRPLLQKITDLIHQEQQQVTQFVADMKDVLRLDSPELAKLNIKKADGGEGEVINVIKDQFNGLTNQLKELKRLVALEQALNADPNAVVYVGDDMEDLLKKTEKNLESKMKLQTLVTVVLAYAVIGVSAPLLYLWLSNQ</sequence>
<feature type="transmembrane region" description="Helical" evidence="1">
    <location>
        <begin position="297"/>
        <end position="319"/>
    </location>
</feature>
<evidence type="ECO:0000256" key="1">
    <source>
        <dbReference type="SAM" id="Phobius"/>
    </source>
</evidence>
<dbReference type="Proteomes" id="UP000887577">
    <property type="component" value="Unplaced"/>
</dbReference>
<dbReference type="AlphaFoldDB" id="A0A914Y2Z1"/>
<keyword evidence="1" id="KW-1133">Transmembrane helix</keyword>
<organism evidence="2 3">
    <name type="scientific">Panagrolaimus superbus</name>
    <dbReference type="NCBI Taxonomy" id="310955"/>
    <lineage>
        <taxon>Eukaryota</taxon>
        <taxon>Metazoa</taxon>
        <taxon>Ecdysozoa</taxon>
        <taxon>Nematoda</taxon>
        <taxon>Chromadorea</taxon>
        <taxon>Rhabditida</taxon>
        <taxon>Tylenchina</taxon>
        <taxon>Panagrolaimomorpha</taxon>
        <taxon>Panagrolaimoidea</taxon>
        <taxon>Panagrolaimidae</taxon>
        <taxon>Panagrolaimus</taxon>
    </lineage>
</organism>
<keyword evidence="1" id="KW-0812">Transmembrane</keyword>
<keyword evidence="1" id="KW-0472">Membrane</keyword>
<dbReference type="WBParaSite" id="PSU_v2.g14543.t1">
    <property type="protein sequence ID" value="PSU_v2.g14543.t1"/>
    <property type="gene ID" value="PSU_v2.g14543"/>
</dbReference>
<name>A0A914Y2Z1_9BILA</name>
<keyword evidence="2" id="KW-1185">Reference proteome</keyword>
<dbReference type="PANTHER" id="PTHR28624:SF1">
    <property type="entry name" value="MITOCHONDRIAL POTASSIUM CHANNEL"/>
    <property type="match status" value="1"/>
</dbReference>
<protein>
    <submittedName>
        <fullName evidence="3">Coiled-coil domain-containing protein 51</fullName>
    </submittedName>
</protein>
<dbReference type="PANTHER" id="PTHR28624">
    <property type="entry name" value="COILED-COIL DOMAIN-CONTAINING PROTEIN 51"/>
    <property type="match status" value="1"/>
</dbReference>
<proteinExistence type="predicted"/>